<dbReference type="GO" id="GO:0005737">
    <property type="term" value="C:cytoplasm"/>
    <property type="evidence" value="ECO:0007669"/>
    <property type="project" value="TreeGrafter"/>
</dbReference>
<comment type="caution">
    <text evidence="4">The sequence shown here is derived from an EMBL/GenBank/DDBJ whole genome shotgun (WGS) entry which is preliminary data.</text>
</comment>
<dbReference type="EMBL" id="CAJNXB010000770">
    <property type="protein sequence ID" value="CAF3094830.1"/>
    <property type="molecule type" value="Genomic_DNA"/>
</dbReference>
<evidence type="ECO:0000313" key="6">
    <source>
        <dbReference type="Proteomes" id="UP000663825"/>
    </source>
</evidence>
<dbReference type="Gene3D" id="3.30.505.10">
    <property type="entry name" value="SH2 domain"/>
    <property type="match status" value="1"/>
</dbReference>
<dbReference type="PROSITE" id="PS50001">
    <property type="entry name" value="SH2"/>
    <property type="match status" value="1"/>
</dbReference>
<dbReference type="OrthoDB" id="10003345at2759"/>
<evidence type="ECO:0000259" key="3">
    <source>
        <dbReference type="PROSITE" id="PS50001"/>
    </source>
</evidence>
<keyword evidence="1" id="KW-0727">SH2 domain</keyword>
<keyword evidence="2" id="KW-0175">Coiled coil</keyword>
<evidence type="ECO:0000313" key="7">
    <source>
        <dbReference type="Proteomes" id="UP000663873"/>
    </source>
</evidence>
<evidence type="ECO:0000313" key="4">
    <source>
        <dbReference type="EMBL" id="CAF3094830.1"/>
    </source>
</evidence>
<feature type="coiled-coil region" evidence="2">
    <location>
        <begin position="128"/>
        <end position="155"/>
    </location>
</feature>
<protein>
    <recommendedName>
        <fullName evidence="3">SH2 domain-containing protein</fullName>
    </recommendedName>
</protein>
<evidence type="ECO:0000256" key="1">
    <source>
        <dbReference type="PROSITE-ProRule" id="PRU00191"/>
    </source>
</evidence>
<sequence>MLAQILHDLHVPKEILDELPEDQKQILFCKMREEQVRRYHEREAEENFRLTGHISKKKKQVTFRLDNNGHEWCLVMGETLENNDDEFHNRTNNENMEIDYQSGNKQLSINTSNTHTFPATNGVFYTVHRDERKQIEEISNNIQEARRIFERLETETRRLALSKENEIFQKQKRPQTTSIPISQSDFVDEIFYHEIEKRAKQADQERREAARRARDLFHRQSVELNVCLDTDKHTEFTLQPIPLNSSNRTIPKEKKLEIEIEVEENKTPAFPIFTLDNSNKLNIEDESKPTSITVGHQQSKSLSSITRADIHQWFYTNEIPYGTFRSSNGQIYPWFHGIITRAYTEQLLSSKPVGTYLVRVSEKMFGYVLSYLASDHCRHLLIEVTQQEHTYRFLGGAKNELFEQLSQLIEKYTNTPIRSNSTDVLRFPCGQIDPERTDYTDLFVDNSENEKFYEYLCMSLGSTASSLQSTTHL</sequence>
<gene>
    <name evidence="4" type="ORF">TIS948_LOCUS6628</name>
    <name evidence="5" type="ORF">UJA718_LOCUS9542</name>
</gene>
<dbReference type="AlphaFoldDB" id="A0A817N9I0"/>
<dbReference type="Proteomes" id="UP000663825">
    <property type="component" value="Unassembled WGS sequence"/>
</dbReference>
<dbReference type="EMBL" id="CAJOBP010001074">
    <property type="protein sequence ID" value="CAF4250966.1"/>
    <property type="molecule type" value="Genomic_DNA"/>
</dbReference>
<proteinExistence type="predicted"/>
<reference evidence="4" key="1">
    <citation type="submission" date="2021-02" db="EMBL/GenBank/DDBJ databases">
        <authorList>
            <person name="Nowell W R."/>
        </authorList>
    </citation>
    <scope>NUCLEOTIDE SEQUENCE</scope>
</reference>
<feature type="domain" description="SH2" evidence="3">
    <location>
        <begin position="334"/>
        <end position="429"/>
    </location>
</feature>
<organism evidence="4 6">
    <name type="scientific">Rotaria socialis</name>
    <dbReference type="NCBI Taxonomy" id="392032"/>
    <lineage>
        <taxon>Eukaryota</taxon>
        <taxon>Metazoa</taxon>
        <taxon>Spiralia</taxon>
        <taxon>Gnathifera</taxon>
        <taxon>Rotifera</taxon>
        <taxon>Eurotatoria</taxon>
        <taxon>Bdelloidea</taxon>
        <taxon>Philodinida</taxon>
        <taxon>Philodinidae</taxon>
        <taxon>Rotaria</taxon>
    </lineage>
</organism>
<keyword evidence="7" id="KW-1185">Reference proteome</keyword>
<dbReference type="SMART" id="SM00252">
    <property type="entry name" value="SH2"/>
    <property type="match status" value="1"/>
</dbReference>
<dbReference type="InterPro" id="IPR000980">
    <property type="entry name" value="SH2"/>
</dbReference>
<dbReference type="PANTHER" id="PTHR14388">
    <property type="entry name" value="T CELL-SPECIFIC ADAPTER PROTEIN TSAD"/>
    <property type="match status" value="1"/>
</dbReference>
<dbReference type="SUPFAM" id="SSF55550">
    <property type="entry name" value="SH2 domain"/>
    <property type="match status" value="1"/>
</dbReference>
<accession>A0A817N9I0</accession>
<dbReference type="PRINTS" id="PR00401">
    <property type="entry name" value="SH2DOMAIN"/>
</dbReference>
<evidence type="ECO:0000256" key="2">
    <source>
        <dbReference type="SAM" id="Coils"/>
    </source>
</evidence>
<dbReference type="Proteomes" id="UP000663873">
    <property type="component" value="Unassembled WGS sequence"/>
</dbReference>
<name>A0A817N9I0_9BILA</name>
<dbReference type="PANTHER" id="PTHR14388:SF17">
    <property type="entry name" value="SH2 DOMAIN-CONTAINING PROTEIN"/>
    <property type="match status" value="1"/>
</dbReference>
<dbReference type="InterPro" id="IPR036860">
    <property type="entry name" value="SH2_dom_sf"/>
</dbReference>
<dbReference type="Pfam" id="PF00017">
    <property type="entry name" value="SH2"/>
    <property type="match status" value="1"/>
</dbReference>
<evidence type="ECO:0000313" key="5">
    <source>
        <dbReference type="EMBL" id="CAF4250966.1"/>
    </source>
</evidence>